<feature type="transmembrane region" description="Helical" evidence="2">
    <location>
        <begin position="43"/>
        <end position="64"/>
    </location>
</feature>
<keyword evidence="2" id="KW-1133">Transmembrane helix</keyword>
<keyword evidence="2" id="KW-0472">Membrane</keyword>
<feature type="compositionally biased region" description="Basic residues" evidence="1">
    <location>
        <begin position="1"/>
        <end position="10"/>
    </location>
</feature>
<gene>
    <name evidence="3" type="primary">txxe 3905</name>
    <name evidence="3" type="ORF">TXXE_02875</name>
</gene>
<evidence type="ECO:0000256" key="1">
    <source>
        <dbReference type="SAM" id="MobiDB-lite"/>
    </source>
</evidence>
<dbReference type="RefSeq" id="WP_213483394.1">
    <property type="nucleotide sequence ID" value="NZ_CAJRAY010000017.1"/>
</dbReference>
<evidence type="ECO:0000313" key="4">
    <source>
        <dbReference type="Proteomes" id="UP000681526"/>
    </source>
</evidence>
<sequence>MSRSWKRKVRKNTEQLNKRRKKAGLKAVASPGAVTDRYRGRNYVLPALLILFIGFYIYMMTIPADDPNTTNPFETPIFWLTVACYLALAALFWFRRPYLLVGRDFVGTRKFTGDKTLTASAIKAITVIRPGYIIIEPKKGGNWVFSRMLNRYPIDEMADRLQRFAEDNRIPYTEQQKDKKK</sequence>
<dbReference type="Proteomes" id="UP000681526">
    <property type="component" value="Unassembled WGS sequence"/>
</dbReference>
<keyword evidence="2" id="KW-0812">Transmembrane</keyword>
<feature type="transmembrane region" description="Helical" evidence="2">
    <location>
        <begin position="76"/>
        <end position="94"/>
    </location>
</feature>
<accession>A0ABN7RJD8</accession>
<comment type="caution">
    <text evidence="3">The sequence shown here is derived from an EMBL/GenBank/DDBJ whole genome shotgun (WGS) entry which is preliminary data.</text>
</comment>
<evidence type="ECO:0008006" key="5">
    <source>
        <dbReference type="Google" id="ProtNLM"/>
    </source>
</evidence>
<proteinExistence type="predicted"/>
<evidence type="ECO:0000256" key="2">
    <source>
        <dbReference type="SAM" id="Phobius"/>
    </source>
</evidence>
<feature type="region of interest" description="Disordered" evidence="1">
    <location>
        <begin position="1"/>
        <end position="24"/>
    </location>
</feature>
<name>A0ABN7RJD8_THEXY</name>
<reference evidence="3 4" key="1">
    <citation type="submission" date="2021-04" db="EMBL/GenBank/DDBJ databases">
        <authorList>
            <person name="Rakotoarivonina H."/>
        </authorList>
    </citation>
    <scope>NUCLEOTIDE SEQUENCE [LARGE SCALE GENOMIC DNA]</scope>
    <source>
        <strain evidence="3 4">XE</strain>
    </source>
</reference>
<organism evidence="3 4">
    <name type="scientific">Thermobacillus xylanilyticus</name>
    <dbReference type="NCBI Taxonomy" id="76633"/>
    <lineage>
        <taxon>Bacteria</taxon>
        <taxon>Bacillati</taxon>
        <taxon>Bacillota</taxon>
        <taxon>Bacilli</taxon>
        <taxon>Bacillales</taxon>
        <taxon>Paenibacillaceae</taxon>
        <taxon>Thermobacillus</taxon>
    </lineage>
</organism>
<dbReference type="EMBL" id="CAJRAY010000017">
    <property type="protein sequence ID" value="CAG5079201.1"/>
    <property type="molecule type" value="Genomic_DNA"/>
</dbReference>
<protein>
    <recommendedName>
        <fullName evidence="5">PH domain-containing protein</fullName>
    </recommendedName>
</protein>
<keyword evidence="4" id="KW-1185">Reference proteome</keyword>
<evidence type="ECO:0000313" key="3">
    <source>
        <dbReference type="EMBL" id="CAG5079201.1"/>
    </source>
</evidence>